<evidence type="ECO:0000256" key="3">
    <source>
        <dbReference type="ARBA" id="ARBA00022989"/>
    </source>
</evidence>
<comment type="subcellular location">
    <subcellularLocation>
        <location evidence="1">Membrane</location>
    </subcellularLocation>
</comment>
<dbReference type="EMBL" id="GL883021">
    <property type="protein sequence ID" value="EGG16957.1"/>
    <property type="molecule type" value="Genomic_DNA"/>
</dbReference>
<organism evidence="7 8">
    <name type="scientific">Cavenderia fasciculata</name>
    <name type="common">Slime mold</name>
    <name type="synonym">Dictyostelium fasciculatum</name>
    <dbReference type="NCBI Taxonomy" id="261658"/>
    <lineage>
        <taxon>Eukaryota</taxon>
        <taxon>Amoebozoa</taxon>
        <taxon>Evosea</taxon>
        <taxon>Eumycetozoa</taxon>
        <taxon>Dictyostelia</taxon>
        <taxon>Acytosteliales</taxon>
        <taxon>Cavenderiaceae</taxon>
        <taxon>Cavenderia</taxon>
    </lineage>
</organism>
<name>F4Q443_CACFS</name>
<dbReference type="PANTHER" id="PTHR16189:SF15">
    <property type="entry name" value="AMINO ACID TRANSPORTER TRANSMEMBRANE DOMAIN-CONTAINING PROTEIN"/>
    <property type="match status" value="1"/>
</dbReference>
<keyword evidence="4 5" id="KW-0472">Membrane</keyword>
<feature type="transmembrane region" description="Helical" evidence="5">
    <location>
        <begin position="60"/>
        <end position="82"/>
    </location>
</feature>
<reference evidence="8" key="1">
    <citation type="journal article" date="2011" name="Genome Res.">
        <title>Phylogeny-wide analysis of social amoeba genomes highlights ancient origins for complex intercellular communication.</title>
        <authorList>
            <person name="Heidel A.J."/>
            <person name="Lawal H.M."/>
            <person name="Felder M."/>
            <person name="Schilde C."/>
            <person name="Helps N.R."/>
            <person name="Tunggal B."/>
            <person name="Rivero F."/>
            <person name="John U."/>
            <person name="Schleicher M."/>
            <person name="Eichinger L."/>
            <person name="Platzer M."/>
            <person name="Noegel A.A."/>
            <person name="Schaap P."/>
            <person name="Gloeckner G."/>
        </authorList>
    </citation>
    <scope>NUCLEOTIDE SEQUENCE [LARGE SCALE GENOMIC DNA]</scope>
    <source>
        <strain evidence="8">SH3</strain>
    </source>
</reference>
<dbReference type="Pfam" id="PF01490">
    <property type="entry name" value="Aa_trans"/>
    <property type="match status" value="1"/>
</dbReference>
<dbReference type="OrthoDB" id="294541at2759"/>
<gene>
    <name evidence="7" type="ORF">DFA_07938</name>
</gene>
<dbReference type="AlphaFoldDB" id="F4Q443"/>
<dbReference type="RefSeq" id="XP_004355431.1">
    <property type="nucleotide sequence ID" value="XM_004355379.1"/>
</dbReference>
<evidence type="ECO:0000256" key="5">
    <source>
        <dbReference type="SAM" id="Phobius"/>
    </source>
</evidence>
<evidence type="ECO:0000259" key="6">
    <source>
        <dbReference type="Pfam" id="PF01490"/>
    </source>
</evidence>
<accession>F4Q443</accession>
<proteinExistence type="predicted"/>
<feature type="domain" description="Amino acid transporter transmembrane" evidence="6">
    <location>
        <begin position="57"/>
        <end position="176"/>
    </location>
</feature>
<protein>
    <recommendedName>
        <fullName evidence="6">Amino acid transporter transmembrane domain-containing protein</fullName>
    </recommendedName>
</protein>
<feature type="transmembrane region" description="Helical" evidence="5">
    <location>
        <begin position="88"/>
        <end position="115"/>
    </location>
</feature>
<dbReference type="Proteomes" id="UP000007797">
    <property type="component" value="Unassembled WGS sequence"/>
</dbReference>
<dbReference type="OMA" id="QWIANIG"/>
<evidence type="ECO:0000313" key="7">
    <source>
        <dbReference type="EMBL" id="EGG16957.1"/>
    </source>
</evidence>
<dbReference type="GO" id="GO:0016020">
    <property type="term" value="C:membrane"/>
    <property type="evidence" value="ECO:0007669"/>
    <property type="project" value="UniProtKB-SubCell"/>
</dbReference>
<dbReference type="GeneID" id="14869747"/>
<evidence type="ECO:0000256" key="2">
    <source>
        <dbReference type="ARBA" id="ARBA00022692"/>
    </source>
</evidence>
<keyword evidence="2 5" id="KW-0812">Transmembrane</keyword>
<dbReference type="InterPro" id="IPR013057">
    <property type="entry name" value="AA_transpt_TM"/>
</dbReference>
<dbReference type="PANTHER" id="PTHR16189">
    <property type="entry name" value="TRANSMEMBRANE PROTEIN 104-RELATED"/>
    <property type="match status" value="1"/>
</dbReference>
<evidence type="ECO:0000313" key="8">
    <source>
        <dbReference type="Proteomes" id="UP000007797"/>
    </source>
</evidence>
<dbReference type="KEGG" id="dfa:DFA_07938"/>
<sequence length="256" mass="28449">MEPYSINEYNDEEEGSYDDHDPLIISDNSMGVPTEPLIPQPISIKKERGHSLGEKSITQLASFIFIVNQIYGPGVLSIPVVFQQAGWLMTLLSLTFFLLVSCLASTLLCESLALIPGNRTFEKHIEYSVAVKYYFGKKWYLVFQILNNLCIQSYNIASIVICAQSMDQFLVFMFKKTFAFSLHPTLGFIECGGDVSALYTTGTVTISLGYIIICAIAIPTSFMNLDDNVKVVQTASFTQVIYDISMAAKGEDILAH</sequence>
<keyword evidence="8" id="KW-1185">Reference proteome</keyword>
<keyword evidence="3 5" id="KW-1133">Transmembrane helix</keyword>
<evidence type="ECO:0000256" key="1">
    <source>
        <dbReference type="ARBA" id="ARBA00004370"/>
    </source>
</evidence>
<evidence type="ECO:0000256" key="4">
    <source>
        <dbReference type="ARBA" id="ARBA00023136"/>
    </source>
</evidence>